<dbReference type="InterPro" id="IPR023195">
    <property type="entry name" value="Nict_dMeBzImd_PRibTrfase_N"/>
</dbReference>
<dbReference type="CDD" id="cd02439">
    <property type="entry name" value="DMB-PRT_CobT"/>
    <property type="match status" value="1"/>
</dbReference>
<evidence type="ECO:0000256" key="6">
    <source>
        <dbReference type="ARBA" id="ARBA00022676"/>
    </source>
</evidence>
<name>A0ABR4XKG7_9PORP</name>
<evidence type="ECO:0000256" key="8">
    <source>
        <dbReference type="ARBA" id="ARBA00030686"/>
    </source>
</evidence>
<evidence type="ECO:0000256" key="5">
    <source>
        <dbReference type="ARBA" id="ARBA00022573"/>
    </source>
</evidence>
<evidence type="ECO:0000313" key="11">
    <source>
        <dbReference type="EMBL" id="KGN92173.1"/>
    </source>
</evidence>
<keyword evidence="5 10" id="KW-0169">Cobalamin biosynthesis</keyword>
<dbReference type="Pfam" id="PF02277">
    <property type="entry name" value="DBI_PRT"/>
    <property type="match status" value="1"/>
</dbReference>
<evidence type="ECO:0000256" key="7">
    <source>
        <dbReference type="ARBA" id="ARBA00022679"/>
    </source>
</evidence>
<dbReference type="NCBIfam" id="TIGR03160">
    <property type="entry name" value="cobT_DBIPRT"/>
    <property type="match status" value="1"/>
</dbReference>
<evidence type="ECO:0000256" key="4">
    <source>
        <dbReference type="ARBA" id="ARBA00015486"/>
    </source>
</evidence>
<dbReference type="SUPFAM" id="SSF52733">
    <property type="entry name" value="Nicotinate mononucleotide:5,6-dimethylbenzimidazole phosphoribosyltransferase (CobT)"/>
    <property type="match status" value="1"/>
</dbReference>
<proteinExistence type="inferred from homology"/>
<dbReference type="Gene3D" id="3.40.50.10210">
    <property type="match status" value="1"/>
</dbReference>
<comment type="caution">
    <text evidence="11">The sequence shown here is derived from an EMBL/GenBank/DDBJ whole genome shotgun (WGS) entry which is preliminary data.</text>
</comment>
<evidence type="ECO:0000256" key="3">
    <source>
        <dbReference type="ARBA" id="ARBA00011991"/>
    </source>
</evidence>
<comment type="similarity">
    <text evidence="2 10">Belongs to the CobT family.</text>
</comment>
<feature type="active site" description="Proton acceptor" evidence="10">
    <location>
        <position position="301"/>
    </location>
</feature>
<comment type="catalytic activity">
    <reaction evidence="9 10">
        <text>5,6-dimethylbenzimidazole + nicotinate beta-D-ribonucleotide = alpha-ribazole 5'-phosphate + nicotinate + H(+)</text>
        <dbReference type="Rhea" id="RHEA:11196"/>
        <dbReference type="ChEBI" id="CHEBI:15378"/>
        <dbReference type="ChEBI" id="CHEBI:15890"/>
        <dbReference type="ChEBI" id="CHEBI:32544"/>
        <dbReference type="ChEBI" id="CHEBI:57502"/>
        <dbReference type="ChEBI" id="CHEBI:57918"/>
        <dbReference type="EC" id="2.4.2.21"/>
    </reaction>
</comment>
<keyword evidence="12" id="KW-1185">Reference proteome</keyword>
<dbReference type="RefSeq" id="WP_036792244.1">
    <property type="nucleotide sequence ID" value="NZ_JQZV01000013.1"/>
</dbReference>
<dbReference type="PANTHER" id="PTHR43463">
    <property type="entry name" value="NICOTINATE-NUCLEOTIDE--DIMETHYLBENZIMIDAZOLE PHOSPHORIBOSYLTRANSFERASE"/>
    <property type="match status" value="1"/>
</dbReference>
<dbReference type="InterPro" id="IPR003200">
    <property type="entry name" value="Nict_dMeBzImd_PRibTrfase"/>
</dbReference>
<accession>A0ABR4XKG7</accession>
<evidence type="ECO:0000256" key="2">
    <source>
        <dbReference type="ARBA" id="ARBA00007110"/>
    </source>
</evidence>
<dbReference type="NCBIfam" id="NF000996">
    <property type="entry name" value="PRK00105.1"/>
    <property type="match status" value="1"/>
</dbReference>
<evidence type="ECO:0000256" key="1">
    <source>
        <dbReference type="ARBA" id="ARBA00005049"/>
    </source>
</evidence>
<organism evidence="11 12">
    <name type="scientific">Porphyromonas canoris</name>
    <dbReference type="NCBI Taxonomy" id="36875"/>
    <lineage>
        <taxon>Bacteria</taxon>
        <taxon>Pseudomonadati</taxon>
        <taxon>Bacteroidota</taxon>
        <taxon>Bacteroidia</taxon>
        <taxon>Bacteroidales</taxon>
        <taxon>Porphyromonadaceae</taxon>
        <taxon>Porphyromonas</taxon>
    </lineage>
</organism>
<dbReference type="PANTHER" id="PTHR43463:SF1">
    <property type="entry name" value="NICOTINATE-NUCLEOTIDE--DIMETHYLBENZIMIDAZOLE PHOSPHORIBOSYLTRANSFERASE"/>
    <property type="match status" value="1"/>
</dbReference>
<evidence type="ECO:0000256" key="9">
    <source>
        <dbReference type="ARBA" id="ARBA00047340"/>
    </source>
</evidence>
<gene>
    <name evidence="10" type="primary">cobT</name>
    <name evidence="11" type="ORF">HQ43_09125</name>
</gene>
<evidence type="ECO:0000256" key="10">
    <source>
        <dbReference type="HAMAP-Rule" id="MF_00230"/>
    </source>
</evidence>
<dbReference type="Proteomes" id="UP000030101">
    <property type="component" value="Unassembled WGS sequence"/>
</dbReference>
<dbReference type="HAMAP" id="MF_00230">
    <property type="entry name" value="CobT"/>
    <property type="match status" value="1"/>
</dbReference>
<sequence>MNFQQQLQRKIDTRTKPIGSLGVLERLAFKIGSIQKTLTPELKNPAMIVFAADHGIEREGVSPCPREMTWQMVLNFLRGGAGINVFCKQHGFNLTVVDVGVDYDFAEGLNVAREKIARGTENILHAPAMSIETCLKAMEVGAKYVRMEHERGCNVIGFGEMGIANTSPASLLLHHFTGAPLEICVGPGAGLDAKGVEHKLNILKRAYAKHKVTTPLEALATYGGLEIAAIAGAVLEAKRLGMVIIADGFITSSGFLSAFEIDHSIIDNVIFSHASKEQGHQVMLAHMKGEPVLRLDLRLGEGTGAAIAYPIIQSALVFLNNMASFDEAEVYEVERYRETPENLRS</sequence>
<reference evidence="11 12" key="1">
    <citation type="submission" date="2014-08" db="EMBL/GenBank/DDBJ databases">
        <title>Porphyromonas canoris strain:OH2762 Genome sequencing.</title>
        <authorList>
            <person name="Wallis C."/>
            <person name="Deusch O."/>
            <person name="O'Flynn C."/>
            <person name="Davis I."/>
            <person name="Jospin G."/>
            <person name="Darling A.E."/>
            <person name="Coil D.A."/>
            <person name="Alexiev A."/>
            <person name="Horsfall A."/>
            <person name="Kirkwood N."/>
            <person name="Harris S."/>
            <person name="Eisen J.A."/>
        </authorList>
    </citation>
    <scope>NUCLEOTIDE SEQUENCE [LARGE SCALE GENOMIC DNA]</scope>
    <source>
        <strain evidence="12">COT-108 OH2762</strain>
    </source>
</reference>
<dbReference type="GO" id="GO:0016757">
    <property type="term" value="F:glycosyltransferase activity"/>
    <property type="evidence" value="ECO:0007669"/>
    <property type="project" value="UniProtKB-KW"/>
</dbReference>
<dbReference type="InterPro" id="IPR017846">
    <property type="entry name" value="Nict_dMeBzImd_PRibTrfase_bact"/>
</dbReference>
<comment type="function">
    <text evidence="10">Catalyzes the synthesis of alpha-ribazole-5'-phosphate from nicotinate mononucleotide (NAMN) and 5,6-dimethylbenzimidazole (DMB).</text>
</comment>
<dbReference type="EMBL" id="JQZV01000013">
    <property type="protein sequence ID" value="KGN92173.1"/>
    <property type="molecule type" value="Genomic_DNA"/>
</dbReference>
<keyword evidence="7 10" id="KW-0808">Transferase</keyword>
<dbReference type="Gene3D" id="1.10.1610.10">
    <property type="match status" value="1"/>
</dbReference>
<keyword evidence="6 10" id="KW-0328">Glycosyltransferase</keyword>
<evidence type="ECO:0000313" key="12">
    <source>
        <dbReference type="Proteomes" id="UP000030101"/>
    </source>
</evidence>
<protein>
    <recommendedName>
        <fullName evidence="4 10">Nicotinate-nucleotide--dimethylbenzimidazole phosphoribosyltransferase</fullName>
        <shortName evidence="10">NN:DBI PRT</shortName>
        <ecNumber evidence="3 10">2.4.2.21</ecNumber>
    </recommendedName>
    <alternativeName>
        <fullName evidence="8 10">N(1)-alpha-phosphoribosyltransferase</fullName>
    </alternativeName>
</protein>
<dbReference type="EC" id="2.4.2.21" evidence="3 10"/>
<dbReference type="InterPro" id="IPR036087">
    <property type="entry name" value="Nict_dMeBzImd_PRibTrfase_sf"/>
</dbReference>
<comment type="pathway">
    <text evidence="1 10">Nucleoside biosynthesis; alpha-ribazole biosynthesis; alpha-ribazole from 5,6-dimethylbenzimidazole: step 1/2.</text>
</comment>